<organism evidence="1 2">
    <name type="scientific">Clostridium homopropionicum DSM 5847</name>
    <dbReference type="NCBI Taxonomy" id="1121318"/>
    <lineage>
        <taxon>Bacteria</taxon>
        <taxon>Bacillati</taxon>
        <taxon>Bacillota</taxon>
        <taxon>Clostridia</taxon>
        <taxon>Eubacteriales</taxon>
        <taxon>Clostridiaceae</taxon>
        <taxon>Clostridium</taxon>
    </lineage>
</organism>
<gene>
    <name evidence="1" type="ORF">CLHOM_02050</name>
</gene>
<keyword evidence="2" id="KW-1185">Reference proteome</keyword>
<dbReference type="AlphaFoldDB" id="A0A0L6ZEW8"/>
<sequence>MIVKTNDLTLLTKQSVLGGNMHVKARSKFSSIRV</sequence>
<evidence type="ECO:0000313" key="2">
    <source>
        <dbReference type="Proteomes" id="UP000037043"/>
    </source>
</evidence>
<protein>
    <submittedName>
        <fullName evidence="1">Uncharacterized protein</fullName>
    </submittedName>
</protein>
<name>A0A0L6ZEW8_9CLOT</name>
<comment type="caution">
    <text evidence="1">The sequence shown here is derived from an EMBL/GenBank/DDBJ whole genome shotgun (WGS) entry which is preliminary data.</text>
</comment>
<dbReference type="EMBL" id="LHUR01000005">
    <property type="protein sequence ID" value="KOA21534.1"/>
    <property type="molecule type" value="Genomic_DNA"/>
</dbReference>
<dbReference type="Proteomes" id="UP000037043">
    <property type="component" value="Unassembled WGS sequence"/>
</dbReference>
<accession>A0A0L6ZEW8</accession>
<proteinExistence type="predicted"/>
<evidence type="ECO:0000313" key="1">
    <source>
        <dbReference type="EMBL" id="KOA21534.1"/>
    </source>
</evidence>
<reference evidence="2" key="1">
    <citation type="submission" date="2015-08" db="EMBL/GenBank/DDBJ databases">
        <title>Genome sequence of the strict anaerobe Clostridium homopropionicum LuHBu1 (DSM 5847T).</title>
        <authorList>
            <person name="Poehlein A."/>
            <person name="Beck M."/>
            <person name="Schiel-Bengelsdorf B."/>
            <person name="Bengelsdorf F.R."/>
            <person name="Daniel R."/>
            <person name="Duerre P."/>
        </authorList>
    </citation>
    <scope>NUCLEOTIDE SEQUENCE [LARGE SCALE GENOMIC DNA]</scope>
    <source>
        <strain evidence="2">DSM 5847</strain>
    </source>
</reference>